<evidence type="ECO:0000313" key="2">
    <source>
        <dbReference type="Proteomes" id="UP000255382"/>
    </source>
</evidence>
<evidence type="ECO:0000313" key="1">
    <source>
        <dbReference type="EMBL" id="STU64987.1"/>
    </source>
</evidence>
<sequence>MYNCRSMKFAFSLKLQIVSNIALRKWFRWMAAGYSVGLYIFNHHAAGLDNGPFPNGNPRQNNHIDPKPNIIPDMRILNHISVIVGNRIPMMIVIFCDQYTTKTTVEIITDSNTALSNHRQTIGVKVITKSGFIINDS</sequence>
<keyword evidence="2" id="KW-1185">Reference proteome</keyword>
<organism evidence="1 2">
    <name type="scientific">Klebsiella pneumoniae subsp. ozaenae</name>
    <dbReference type="NCBI Taxonomy" id="574"/>
    <lineage>
        <taxon>Bacteria</taxon>
        <taxon>Pseudomonadati</taxon>
        <taxon>Pseudomonadota</taxon>
        <taxon>Gammaproteobacteria</taxon>
        <taxon>Enterobacterales</taxon>
        <taxon>Enterobacteriaceae</taxon>
        <taxon>Klebsiella/Raoultella group</taxon>
        <taxon>Klebsiella</taxon>
        <taxon>Klebsiella pneumoniae complex</taxon>
    </lineage>
</organism>
<dbReference type="Proteomes" id="UP000255382">
    <property type="component" value="Unassembled WGS sequence"/>
</dbReference>
<protein>
    <submittedName>
        <fullName evidence="1">Uncharacterized protein</fullName>
    </submittedName>
</protein>
<dbReference type="EMBL" id="UGLZ01000004">
    <property type="protein sequence ID" value="STU64987.1"/>
    <property type="molecule type" value="Genomic_DNA"/>
</dbReference>
<gene>
    <name evidence="1" type="ORF">NCTC5050_01720</name>
</gene>
<reference evidence="1 2" key="1">
    <citation type="submission" date="2018-06" db="EMBL/GenBank/DDBJ databases">
        <authorList>
            <consortium name="Pathogen Informatics"/>
            <person name="Doyle S."/>
        </authorList>
    </citation>
    <scope>NUCLEOTIDE SEQUENCE [LARGE SCALE GENOMIC DNA]</scope>
    <source>
        <strain evidence="1 2">NCTC5050</strain>
    </source>
</reference>
<name>A0A377ZDK7_KLEPO</name>
<proteinExistence type="predicted"/>
<accession>A0A377ZDK7</accession>
<dbReference type="AlphaFoldDB" id="A0A377ZDK7"/>